<evidence type="ECO:0000313" key="3">
    <source>
        <dbReference type="Proteomes" id="UP000578449"/>
    </source>
</evidence>
<organism evidence="2 3">
    <name type="scientific">Thermocatellispora tengchongensis</name>
    <dbReference type="NCBI Taxonomy" id="1073253"/>
    <lineage>
        <taxon>Bacteria</taxon>
        <taxon>Bacillati</taxon>
        <taxon>Actinomycetota</taxon>
        <taxon>Actinomycetes</taxon>
        <taxon>Streptosporangiales</taxon>
        <taxon>Streptosporangiaceae</taxon>
        <taxon>Thermocatellispora</taxon>
    </lineage>
</organism>
<dbReference type="EMBL" id="JACHGN010000016">
    <property type="protein sequence ID" value="MBB5137069.1"/>
    <property type="molecule type" value="Genomic_DNA"/>
</dbReference>
<accession>A0A840PDK2</accession>
<evidence type="ECO:0000313" key="2">
    <source>
        <dbReference type="EMBL" id="MBB5137069.1"/>
    </source>
</evidence>
<name>A0A840PDK2_9ACTN</name>
<evidence type="ECO:0000256" key="1">
    <source>
        <dbReference type="SAM" id="MobiDB-lite"/>
    </source>
</evidence>
<dbReference type="Proteomes" id="UP000578449">
    <property type="component" value="Unassembled WGS sequence"/>
</dbReference>
<feature type="region of interest" description="Disordered" evidence="1">
    <location>
        <begin position="1"/>
        <end position="23"/>
    </location>
</feature>
<keyword evidence="3" id="KW-1185">Reference proteome</keyword>
<comment type="caution">
    <text evidence="2">The sequence shown here is derived from an EMBL/GenBank/DDBJ whole genome shotgun (WGS) entry which is preliminary data.</text>
</comment>
<proteinExistence type="predicted"/>
<dbReference type="AlphaFoldDB" id="A0A840PDK2"/>
<reference evidence="2 3" key="1">
    <citation type="submission" date="2020-08" db="EMBL/GenBank/DDBJ databases">
        <title>Genomic Encyclopedia of Type Strains, Phase IV (KMG-IV): sequencing the most valuable type-strain genomes for metagenomic binning, comparative biology and taxonomic classification.</title>
        <authorList>
            <person name="Goeker M."/>
        </authorList>
    </citation>
    <scope>NUCLEOTIDE SEQUENCE [LARGE SCALE GENOMIC DNA]</scope>
    <source>
        <strain evidence="2 3">DSM 45615</strain>
    </source>
</reference>
<gene>
    <name evidence="2" type="ORF">HNP84_006821</name>
</gene>
<dbReference type="RefSeq" id="WP_185053905.1">
    <property type="nucleotide sequence ID" value="NZ_BAABIX010000020.1"/>
</dbReference>
<protein>
    <submittedName>
        <fullName evidence="2">Uncharacterized protein</fullName>
    </submittedName>
</protein>
<sequence length="84" mass="8763">MVRQVHDQVAAGDSPGRAFSFQELAGDPGAAPAEAREAISCLNRIAEASGFVPLIKDTSAEVSVDPETAAVARHALDELERMGS</sequence>